<dbReference type="EMBL" id="UINC01173687">
    <property type="protein sequence ID" value="SVD79416.1"/>
    <property type="molecule type" value="Genomic_DNA"/>
</dbReference>
<dbReference type="AlphaFoldDB" id="A0A382Y7Y4"/>
<gene>
    <name evidence="1" type="ORF">METZ01_LOCUS432270</name>
</gene>
<name>A0A382Y7Y4_9ZZZZ</name>
<accession>A0A382Y7Y4</accession>
<sequence length="52" mass="5901">REIIITAYMISLENKVNINQEILEEAANSVLELKENIGETYGTLKLEEGLYS</sequence>
<organism evidence="1">
    <name type="scientific">marine metagenome</name>
    <dbReference type="NCBI Taxonomy" id="408172"/>
    <lineage>
        <taxon>unclassified sequences</taxon>
        <taxon>metagenomes</taxon>
        <taxon>ecological metagenomes</taxon>
    </lineage>
</organism>
<proteinExistence type="predicted"/>
<feature type="non-terminal residue" evidence="1">
    <location>
        <position position="1"/>
    </location>
</feature>
<reference evidence="1" key="1">
    <citation type="submission" date="2018-05" db="EMBL/GenBank/DDBJ databases">
        <authorList>
            <person name="Lanie J.A."/>
            <person name="Ng W.-L."/>
            <person name="Kazmierczak K.M."/>
            <person name="Andrzejewski T.M."/>
            <person name="Davidsen T.M."/>
            <person name="Wayne K.J."/>
            <person name="Tettelin H."/>
            <person name="Glass J.I."/>
            <person name="Rusch D."/>
            <person name="Podicherti R."/>
            <person name="Tsui H.-C.T."/>
            <person name="Winkler M.E."/>
        </authorList>
    </citation>
    <scope>NUCLEOTIDE SEQUENCE</scope>
</reference>
<protein>
    <submittedName>
        <fullName evidence="1">Uncharacterized protein</fullName>
    </submittedName>
</protein>
<evidence type="ECO:0000313" key="1">
    <source>
        <dbReference type="EMBL" id="SVD79416.1"/>
    </source>
</evidence>